<evidence type="ECO:0000256" key="6">
    <source>
        <dbReference type="ARBA" id="ARBA00023136"/>
    </source>
</evidence>
<keyword evidence="9" id="KW-1185">Reference proteome</keyword>
<dbReference type="Pfam" id="PF08449">
    <property type="entry name" value="UAA"/>
    <property type="match status" value="1"/>
</dbReference>
<evidence type="ECO:0000256" key="2">
    <source>
        <dbReference type="ARBA" id="ARBA00010694"/>
    </source>
</evidence>
<protein>
    <submittedName>
        <fullName evidence="8">Solute carrier family 35 member B4</fullName>
    </submittedName>
</protein>
<comment type="subcellular location">
    <subcellularLocation>
        <location evidence="1">Membrane</location>
        <topology evidence="1">Multi-pass membrane protein</topology>
    </subcellularLocation>
</comment>
<comment type="caution">
    <text evidence="8">The sequence shown here is derived from an EMBL/GenBank/DDBJ whole genome shotgun (WGS) entry which is preliminary data.</text>
</comment>
<feature type="transmembrane region" description="Helical" evidence="7">
    <location>
        <begin position="57"/>
        <end position="77"/>
    </location>
</feature>
<name>A0A7J7V512_MYOMY</name>
<evidence type="ECO:0000313" key="9">
    <source>
        <dbReference type="Proteomes" id="UP000527355"/>
    </source>
</evidence>
<dbReference type="Proteomes" id="UP000527355">
    <property type="component" value="Unassembled WGS sequence"/>
</dbReference>
<keyword evidence="5 7" id="KW-1133">Transmembrane helix</keyword>
<dbReference type="GO" id="GO:0016020">
    <property type="term" value="C:membrane"/>
    <property type="evidence" value="ECO:0007669"/>
    <property type="project" value="UniProtKB-SubCell"/>
</dbReference>
<comment type="similarity">
    <text evidence="2">Belongs to the nucleotide-sugar transporter family. SLC35B subfamily.</text>
</comment>
<dbReference type="GO" id="GO:0055085">
    <property type="term" value="P:transmembrane transport"/>
    <property type="evidence" value="ECO:0007669"/>
    <property type="project" value="InterPro"/>
</dbReference>
<evidence type="ECO:0000256" key="1">
    <source>
        <dbReference type="ARBA" id="ARBA00004141"/>
    </source>
</evidence>
<gene>
    <name evidence="8" type="ORF">mMyoMyo1_017739</name>
</gene>
<feature type="transmembrane region" description="Helical" evidence="7">
    <location>
        <begin position="84"/>
        <end position="103"/>
    </location>
</feature>
<keyword evidence="3" id="KW-0813">Transport</keyword>
<evidence type="ECO:0000256" key="4">
    <source>
        <dbReference type="ARBA" id="ARBA00022692"/>
    </source>
</evidence>
<reference evidence="8 9" key="1">
    <citation type="journal article" date="2020" name="Nature">
        <title>Six reference-quality genomes reveal evolution of bat adaptations.</title>
        <authorList>
            <person name="Jebb D."/>
            <person name="Huang Z."/>
            <person name="Pippel M."/>
            <person name="Hughes G.M."/>
            <person name="Lavrichenko K."/>
            <person name="Devanna P."/>
            <person name="Winkler S."/>
            <person name="Jermiin L.S."/>
            <person name="Skirmuntt E.C."/>
            <person name="Katzourakis A."/>
            <person name="Burkitt-Gray L."/>
            <person name="Ray D.A."/>
            <person name="Sullivan K.A.M."/>
            <person name="Roscito J.G."/>
            <person name="Kirilenko B.M."/>
            <person name="Davalos L.M."/>
            <person name="Corthals A.P."/>
            <person name="Power M.L."/>
            <person name="Jones G."/>
            <person name="Ransome R.D."/>
            <person name="Dechmann D.K.N."/>
            <person name="Locatelli A.G."/>
            <person name="Puechmaille S.J."/>
            <person name="Fedrigo O."/>
            <person name="Jarvis E.D."/>
            <person name="Hiller M."/>
            <person name="Vernes S.C."/>
            <person name="Myers E.W."/>
            <person name="Teeling E.C."/>
        </authorList>
    </citation>
    <scope>NUCLEOTIDE SEQUENCE [LARGE SCALE GENOMIC DNA]</scope>
    <source>
        <strain evidence="8">MMyoMyo1</strain>
        <tissue evidence="8">Flight muscle</tissue>
    </source>
</reference>
<sequence length="200" mass="21001">MNGVGADSELQLLWPGALAAAPAKSGAPRRDEVLCHRRGSGLGGRFLRARSPSPRPLSAVGLVFAGCCSNVIFLELLVRKHPGCGNIVTFAPFLFIAVEGFLFEVNLGRKQPAIPISYRWLLGSSLEAVTAPTTWDRGRGGCKTALSKLRRMPALGTAVDVPCAYGLKAGGALKGTICPKPSIFSGLKSHSSYRPSVAAA</sequence>
<dbReference type="AlphaFoldDB" id="A0A7J7V512"/>
<accession>A0A7J7V512</accession>
<dbReference type="VEuPathDB" id="HostDB:LOC118666386"/>
<evidence type="ECO:0000256" key="5">
    <source>
        <dbReference type="ARBA" id="ARBA00022989"/>
    </source>
</evidence>
<evidence type="ECO:0000256" key="7">
    <source>
        <dbReference type="SAM" id="Phobius"/>
    </source>
</evidence>
<proteinExistence type="inferred from homology"/>
<evidence type="ECO:0000256" key="3">
    <source>
        <dbReference type="ARBA" id="ARBA00022448"/>
    </source>
</evidence>
<dbReference type="OrthoDB" id="999962at2759"/>
<organism evidence="8 9">
    <name type="scientific">Myotis myotis</name>
    <name type="common">Greater mouse-eared bat</name>
    <name type="synonym">Vespertilio myotis</name>
    <dbReference type="NCBI Taxonomy" id="51298"/>
    <lineage>
        <taxon>Eukaryota</taxon>
        <taxon>Metazoa</taxon>
        <taxon>Chordata</taxon>
        <taxon>Craniata</taxon>
        <taxon>Vertebrata</taxon>
        <taxon>Euteleostomi</taxon>
        <taxon>Mammalia</taxon>
        <taxon>Eutheria</taxon>
        <taxon>Laurasiatheria</taxon>
        <taxon>Chiroptera</taxon>
        <taxon>Yangochiroptera</taxon>
        <taxon>Vespertilionidae</taxon>
        <taxon>Myotis</taxon>
    </lineage>
</organism>
<keyword evidence="6 7" id="KW-0472">Membrane</keyword>
<keyword evidence="4 7" id="KW-0812">Transmembrane</keyword>
<dbReference type="InterPro" id="IPR013657">
    <property type="entry name" value="SCL35B1-4/HUT1"/>
</dbReference>
<evidence type="ECO:0000313" key="8">
    <source>
        <dbReference type="EMBL" id="KAF6320128.1"/>
    </source>
</evidence>
<dbReference type="EMBL" id="JABWUV010000011">
    <property type="protein sequence ID" value="KAF6320128.1"/>
    <property type="molecule type" value="Genomic_DNA"/>
</dbReference>